<comment type="caution">
    <text evidence="1">The sequence shown here is derived from an EMBL/GenBank/DDBJ whole genome shotgun (WGS) entry which is preliminary data.</text>
</comment>
<dbReference type="EMBL" id="JYDI01004805">
    <property type="protein sequence ID" value="KRY05778.1"/>
    <property type="molecule type" value="Genomic_DNA"/>
</dbReference>
<sequence length="32" mass="3670">MESASELIRENSTHFCDWLVADWLYGHCSVIG</sequence>
<evidence type="ECO:0000313" key="2">
    <source>
        <dbReference type="EMBL" id="KRY42483.1"/>
    </source>
</evidence>
<keyword evidence="3" id="KW-1185">Reference proteome</keyword>
<organism evidence="1 3">
    <name type="scientific">Trichinella britovi</name>
    <name type="common">Parasitic roundworm</name>
    <dbReference type="NCBI Taxonomy" id="45882"/>
    <lineage>
        <taxon>Eukaryota</taxon>
        <taxon>Metazoa</taxon>
        <taxon>Ecdysozoa</taxon>
        <taxon>Nematoda</taxon>
        <taxon>Enoplea</taxon>
        <taxon>Dorylaimia</taxon>
        <taxon>Trichinellida</taxon>
        <taxon>Trichinellidae</taxon>
        <taxon>Trichinella</taxon>
    </lineage>
</organism>
<dbReference type="Proteomes" id="UP000054653">
    <property type="component" value="Unassembled WGS sequence"/>
</dbReference>
<evidence type="ECO:0000313" key="1">
    <source>
        <dbReference type="EMBL" id="KRY05778.1"/>
    </source>
</evidence>
<dbReference type="EMBL" id="JYDI01001077">
    <property type="protein sequence ID" value="KRY42483.1"/>
    <property type="molecule type" value="Genomic_DNA"/>
</dbReference>
<protein>
    <submittedName>
        <fullName evidence="1">Uncharacterized protein</fullName>
    </submittedName>
</protein>
<evidence type="ECO:0000313" key="3">
    <source>
        <dbReference type="Proteomes" id="UP000054653"/>
    </source>
</evidence>
<accession>A0A0V0YZQ9</accession>
<name>A0A0V0YZQ9_TRIBR</name>
<proteinExistence type="predicted"/>
<reference evidence="1 3" key="1">
    <citation type="submission" date="2015-01" db="EMBL/GenBank/DDBJ databases">
        <title>Evolution of Trichinella species and genotypes.</title>
        <authorList>
            <person name="Korhonen P.K."/>
            <person name="Edoardo P."/>
            <person name="Giuseppe L.R."/>
            <person name="Gasser R.B."/>
        </authorList>
    </citation>
    <scope>NUCLEOTIDE SEQUENCE [LARGE SCALE GENOMIC DNA]</scope>
    <source>
        <strain evidence="1">ISS120</strain>
    </source>
</reference>
<dbReference type="AlphaFoldDB" id="A0A0V0YZQ9"/>
<gene>
    <name evidence="1" type="ORF">T03_13714</name>
    <name evidence="2" type="ORF">T03_4721</name>
</gene>